<dbReference type="EMBL" id="JABWDY010044615">
    <property type="protein sequence ID" value="KAF5175010.1"/>
    <property type="molecule type" value="Genomic_DNA"/>
</dbReference>
<comment type="caution">
    <text evidence="1">The sequence shown here is derived from an EMBL/GenBank/DDBJ whole genome shotgun (WGS) entry which is preliminary data.</text>
</comment>
<keyword evidence="2" id="KW-1185">Reference proteome</keyword>
<sequence>MVIPLQQLHENSAYWVNAMIITLWNDEHLNPNIVIRQIQLRWGVGVRMNMIRVGSNKLVRKIHQSDDLERVENGHPWQVMGCIVLIKPYSSPTNSESISFNRVPLWFFFKGPRLAHPSHSLYSNRSKNR</sequence>
<dbReference type="Proteomes" id="UP000554482">
    <property type="component" value="Unassembled WGS sequence"/>
</dbReference>
<name>A0A7J6URW0_THATH</name>
<protein>
    <recommendedName>
        <fullName evidence="3">DUF4283 domain-containing protein</fullName>
    </recommendedName>
</protein>
<dbReference type="AlphaFoldDB" id="A0A7J6URW0"/>
<proteinExistence type="predicted"/>
<accession>A0A7J6URW0</accession>
<evidence type="ECO:0008006" key="3">
    <source>
        <dbReference type="Google" id="ProtNLM"/>
    </source>
</evidence>
<evidence type="ECO:0000313" key="2">
    <source>
        <dbReference type="Proteomes" id="UP000554482"/>
    </source>
</evidence>
<organism evidence="1 2">
    <name type="scientific">Thalictrum thalictroides</name>
    <name type="common">Rue-anemone</name>
    <name type="synonym">Anemone thalictroides</name>
    <dbReference type="NCBI Taxonomy" id="46969"/>
    <lineage>
        <taxon>Eukaryota</taxon>
        <taxon>Viridiplantae</taxon>
        <taxon>Streptophyta</taxon>
        <taxon>Embryophyta</taxon>
        <taxon>Tracheophyta</taxon>
        <taxon>Spermatophyta</taxon>
        <taxon>Magnoliopsida</taxon>
        <taxon>Ranunculales</taxon>
        <taxon>Ranunculaceae</taxon>
        <taxon>Thalictroideae</taxon>
        <taxon>Thalictrum</taxon>
    </lineage>
</organism>
<evidence type="ECO:0000313" key="1">
    <source>
        <dbReference type="EMBL" id="KAF5175010.1"/>
    </source>
</evidence>
<gene>
    <name evidence="1" type="ORF">FRX31_035403</name>
</gene>
<reference evidence="1 2" key="1">
    <citation type="submission" date="2020-06" db="EMBL/GenBank/DDBJ databases">
        <title>Transcriptomic and genomic resources for Thalictrum thalictroides and T. hernandezii: Facilitating candidate gene discovery in an emerging model plant lineage.</title>
        <authorList>
            <person name="Arias T."/>
            <person name="Riano-Pachon D.M."/>
            <person name="Di Stilio V.S."/>
        </authorList>
    </citation>
    <scope>NUCLEOTIDE SEQUENCE [LARGE SCALE GENOMIC DNA]</scope>
    <source>
        <strain evidence="2">cv. WT478/WT964</strain>
        <tissue evidence="1">Leaves</tissue>
    </source>
</reference>